<dbReference type="EMBL" id="CCSB01000003">
    <property type="protein sequence ID" value="CDZ78474.1"/>
    <property type="molecule type" value="Genomic_DNA"/>
</dbReference>
<name>A0A078L2Z7_9GAMM</name>
<reference evidence="1 2" key="1">
    <citation type="submission" date="2014-06" db="EMBL/GenBank/DDBJ databases">
        <authorList>
            <person name="Urmite Genomes Urmite Genomes"/>
        </authorList>
    </citation>
    <scope>NUCLEOTIDE SEQUENCE [LARGE SCALE GENOMIC DNA]</scope>
</reference>
<protein>
    <submittedName>
        <fullName evidence="1">Uncharacterized protein</fullName>
    </submittedName>
</protein>
<dbReference type="STRING" id="1034943.BN59_02784"/>
<gene>
    <name evidence="1" type="ORF">BN59_02784</name>
</gene>
<keyword evidence="2" id="KW-1185">Reference proteome</keyword>
<proteinExistence type="predicted"/>
<evidence type="ECO:0000313" key="1">
    <source>
        <dbReference type="EMBL" id="CDZ78474.1"/>
    </source>
</evidence>
<accession>A0A078L2Z7</accession>
<organism evidence="1 2">
    <name type="scientific">Legionella massiliensis</name>
    <dbReference type="NCBI Taxonomy" id="1034943"/>
    <lineage>
        <taxon>Bacteria</taxon>
        <taxon>Pseudomonadati</taxon>
        <taxon>Pseudomonadota</taxon>
        <taxon>Gammaproteobacteria</taxon>
        <taxon>Legionellales</taxon>
        <taxon>Legionellaceae</taxon>
        <taxon>Legionella</taxon>
    </lineage>
</organism>
<sequence>MKIKAGFFKKRNTQPNPPILYLPLSPLDNEDNLIFEVAVIGYTLKSYLYEDYEEKENAFLRQIKRDYSSEYYISKTFVDLAKDAKVTLNFLSDMDPLRRYECSRPNGISIHSKACIIFYDPTLDNCLSNLKKYFCNLLYLRKGHRAEDAIMCFVGINGDKPEKHKFKKTELLDLVAKHYDRNKISIYSLNLNPSPNCAENIEIILRNLTIACLKEYQKRHSDPFTITATESKLRPLSLPKSWETIYTFYTALGEGNKRSKEIFGSYLPNEIIKYMTLIFMTSIFQDYENPQLQFDIYREIFMDESAHLSEKLLITSKESAVTCNEKTKGSNENCSMM</sequence>
<dbReference type="AlphaFoldDB" id="A0A078L2Z7"/>
<dbReference type="Proteomes" id="UP000044071">
    <property type="component" value="Unassembled WGS sequence"/>
</dbReference>
<evidence type="ECO:0000313" key="2">
    <source>
        <dbReference type="Proteomes" id="UP000044071"/>
    </source>
</evidence>